<organism evidence="1 2">
    <name type="scientific">Hyaloperonospora arabidopsidis (strain Emoy2)</name>
    <name type="common">Downy mildew agent</name>
    <name type="synonym">Peronospora arabidopsidis</name>
    <dbReference type="NCBI Taxonomy" id="559515"/>
    <lineage>
        <taxon>Eukaryota</taxon>
        <taxon>Sar</taxon>
        <taxon>Stramenopiles</taxon>
        <taxon>Oomycota</taxon>
        <taxon>Peronosporomycetes</taxon>
        <taxon>Peronosporales</taxon>
        <taxon>Peronosporaceae</taxon>
        <taxon>Hyaloperonospora</taxon>
    </lineage>
</organism>
<dbReference type="EnsemblProtists" id="HpaT806613">
    <property type="protein sequence ID" value="HpaP806613"/>
    <property type="gene ID" value="HpaG806613"/>
</dbReference>
<dbReference type="VEuPathDB" id="FungiDB:HpaG806613"/>
<evidence type="ECO:0000313" key="1">
    <source>
        <dbReference type="EnsemblProtists" id="HpaP806613"/>
    </source>
</evidence>
<sequence length="87" mass="9626">MMPKHAIPGGDDPELIFKRMIGTTKDVITASTQSHVGFLQLKVICLRYCACKRLLGRASASLIINNPVDLSVPLLDDHMQTCNHPIR</sequence>
<protein>
    <submittedName>
        <fullName evidence="1">Uncharacterized protein</fullName>
    </submittedName>
</protein>
<dbReference type="EMBL" id="JH598326">
    <property type="status" value="NOT_ANNOTATED_CDS"/>
    <property type="molecule type" value="Genomic_DNA"/>
</dbReference>
<dbReference type="Proteomes" id="UP000011713">
    <property type="component" value="Unassembled WGS sequence"/>
</dbReference>
<name>M4BJN4_HYAAE</name>
<reference evidence="2" key="1">
    <citation type="journal article" date="2010" name="Science">
        <title>Signatures of adaptation to obligate biotrophy in the Hyaloperonospora arabidopsidis genome.</title>
        <authorList>
            <person name="Baxter L."/>
            <person name="Tripathy S."/>
            <person name="Ishaque N."/>
            <person name="Boot N."/>
            <person name="Cabral A."/>
            <person name="Kemen E."/>
            <person name="Thines M."/>
            <person name="Ah-Fong A."/>
            <person name="Anderson R."/>
            <person name="Badejoko W."/>
            <person name="Bittner-Eddy P."/>
            <person name="Boore J.L."/>
            <person name="Chibucos M.C."/>
            <person name="Coates M."/>
            <person name="Dehal P."/>
            <person name="Delehaunty K."/>
            <person name="Dong S."/>
            <person name="Downton P."/>
            <person name="Dumas B."/>
            <person name="Fabro G."/>
            <person name="Fronick C."/>
            <person name="Fuerstenberg S.I."/>
            <person name="Fulton L."/>
            <person name="Gaulin E."/>
            <person name="Govers F."/>
            <person name="Hughes L."/>
            <person name="Humphray S."/>
            <person name="Jiang R.H."/>
            <person name="Judelson H."/>
            <person name="Kamoun S."/>
            <person name="Kyung K."/>
            <person name="Meijer H."/>
            <person name="Minx P."/>
            <person name="Morris P."/>
            <person name="Nelson J."/>
            <person name="Phuntumart V."/>
            <person name="Qutob D."/>
            <person name="Rehmany A."/>
            <person name="Rougon-Cardoso A."/>
            <person name="Ryden P."/>
            <person name="Torto-Alalibo T."/>
            <person name="Studholme D."/>
            <person name="Wang Y."/>
            <person name="Win J."/>
            <person name="Wood J."/>
            <person name="Clifton S.W."/>
            <person name="Rogers J."/>
            <person name="Van den Ackerveken G."/>
            <person name="Jones J.D."/>
            <person name="McDowell J.M."/>
            <person name="Beynon J."/>
            <person name="Tyler B.M."/>
        </authorList>
    </citation>
    <scope>NUCLEOTIDE SEQUENCE [LARGE SCALE GENOMIC DNA]</scope>
    <source>
        <strain evidence="2">Emoy2</strain>
    </source>
</reference>
<proteinExistence type="predicted"/>
<reference evidence="1" key="2">
    <citation type="submission" date="2015-06" db="UniProtKB">
        <authorList>
            <consortium name="EnsemblProtists"/>
        </authorList>
    </citation>
    <scope>IDENTIFICATION</scope>
    <source>
        <strain evidence="1">Emoy2</strain>
    </source>
</reference>
<dbReference type="AlphaFoldDB" id="M4BJN4"/>
<keyword evidence="2" id="KW-1185">Reference proteome</keyword>
<accession>M4BJN4</accession>
<dbReference type="HOGENOM" id="CLU_2488206_0_0_1"/>
<evidence type="ECO:0000313" key="2">
    <source>
        <dbReference type="Proteomes" id="UP000011713"/>
    </source>
</evidence>
<dbReference type="InParanoid" id="M4BJN4"/>